<accession>A0A379ASC3</accession>
<dbReference type="EMBL" id="UGSP01000001">
    <property type="protein sequence ID" value="SUB24302.1"/>
    <property type="molecule type" value="Genomic_DNA"/>
</dbReference>
<dbReference type="InterPro" id="IPR036457">
    <property type="entry name" value="PPM-type-like_dom_sf"/>
</dbReference>
<sequence>MMNALEQIQKIKFWLEKMDEKSIDAFATQNSTLIQLVAEAFTNFHQGIENVKVIMPTESTVIQKIMPVIQLVNAKQDEAYLCKPNTDLLIKDAHFSQECGLRWNAEQKVIEGIPILSGEIQVSFLLEDGSTSLGALWINPDPRKLWDNIPSNKNERFWKADSASDEISTNFGKLLAARMRGRSHAHKGICCDDDFTIAFHDKSGVHFIAVADGAGSAEFSRLGSKLAVEAAKEKVLEQLTNNDKYQAISYSFEMDKLKGIANGLLFQAVQSAFQAQQTEAEKEQIPLKSLSCTLLLALTLRLKNGQWFTACYWVGDGAAAIVDLGTPKVKLLGEVDSGNYSGETVFLTHSEIEAEKLVSRIHTDLQYYPPLLMLMTDGVSDPKFKTDAKLQTIEAWQALWEELKIPLQAENPAKALEQWLDFWSKGEHDDRTLAMFISQDEWNGVVNQCQNDISSEAHQVALLPNKQAQISTEEVAQKSGESDIEDEAERTINITSSGVTTTITLTKASDQKMDTQGANQ</sequence>
<evidence type="ECO:0000259" key="1">
    <source>
        <dbReference type="Pfam" id="PF13672"/>
    </source>
</evidence>
<evidence type="ECO:0000313" key="2">
    <source>
        <dbReference type="EMBL" id="SUB24302.1"/>
    </source>
</evidence>
<dbReference type="AlphaFoldDB" id="A0A379ASC3"/>
<keyword evidence="3" id="KW-1185">Reference proteome</keyword>
<dbReference type="RefSeq" id="WP_245934869.1">
    <property type="nucleotide sequence ID" value="NZ_JBMMFH010000001.1"/>
</dbReference>
<dbReference type="InterPro" id="IPR001932">
    <property type="entry name" value="PPM-type_phosphatase-like_dom"/>
</dbReference>
<name>A0A379ASC3_AVIAV</name>
<dbReference type="SUPFAM" id="SSF81606">
    <property type="entry name" value="PP2C-like"/>
    <property type="match status" value="1"/>
</dbReference>
<evidence type="ECO:0000313" key="3">
    <source>
        <dbReference type="Proteomes" id="UP000255098"/>
    </source>
</evidence>
<dbReference type="Gene3D" id="3.60.40.10">
    <property type="entry name" value="PPM-type phosphatase domain"/>
    <property type="match status" value="1"/>
</dbReference>
<proteinExistence type="predicted"/>
<dbReference type="Pfam" id="PF13672">
    <property type="entry name" value="PP2C_2"/>
    <property type="match status" value="1"/>
</dbReference>
<protein>
    <recommendedName>
        <fullName evidence="1">PPM-type phosphatase domain-containing protein</fullName>
    </recommendedName>
</protein>
<feature type="domain" description="PPM-type phosphatase" evidence="1">
    <location>
        <begin position="180"/>
        <end position="421"/>
    </location>
</feature>
<gene>
    <name evidence="2" type="ORF">NCTC11297_01339</name>
</gene>
<dbReference type="Proteomes" id="UP000255098">
    <property type="component" value="Unassembled WGS sequence"/>
</dbReference>
<reference evidence="2 3" key="1">
    <citation type="submission" date="2018-06" db="EMBL/GenBank/DDBJ databases">
        <authorList>
            <consortium name="Pathogen Informatics"/>
            <person name="Doyle S."/>
        </authorList>
    </citation>
    <scope>NUCLEOTIDE SEQUENCE [LARGE SCALE GENOMIC DNA]</scope>
    <source>
        <strain evidence="3">NCTC 11297</strain>
    </source>
</reference>
<dbReference type="GeneID" id="300133544"/>
<organism evidence="2 3">
    <name type="scientific">Avibacterium avium</name>
    <name type="common">Pasteurella avium</name>
    <dbReference type="NCBI Taxonomy" id="751"/>
    <lineage>
        <taxon>Bacteria</taxon>
        <taxon>Pseudomonadati</taxon>
        <taxon>Pseudomonadota</taxon>
        <taxon>Gammaproteobacteria</taxon>
        <taxon>Pasteurellales</taxon>
        <taxon>Pasteurellaceae</taxon>
        <taxon>Avibacterium</taxon>
    </lineage>
</organism>